<keyword evidence="4" id="KW-1185">Reference proteome</keyword>
<comment type="subcellular location">
    <subcellularLocation>
        <location evidence="1">Cytoplasm</location>
    </subcellularLocation>
    <subcellularLocation>
        <location evidence="1">Nucleus</location>
    </subcellularLocation>
</comment>
<dbReference type="SUPFAM" id="SSF54427">
    <property type="entry name" value="NTF2-like"/>
    <property type="match status" value="1"/>
</dbReference>
<accession>A0A8X6MVW3</accession>
<dbReference type="EMBL" id="BMAW01002795">
    <property type="protein sequence ID" value="GFS80382.1"/>
    <property type="molecule type" value="Genomic_DNA"/>
</dbReference>
<dbReference type="GO" id="GO:0006913">
    <property type="term" value="P:nucleocytoplasmic transport"/>
    <property type="evidence" value="ECO:0007669"/>
    <property type="project" value="UniProtKB-UniRule"/>
</dbReference>
<dbReference type="InterPro" id="IPR018222">
    <property type="entry name" value="Nuclear_transport_factor_2_euk"/>
</dbReference>
<dbReference type="GO" id="GO:0015031">
    <property type="term" value="P:protein transport"/>
    <property type="evidence" value="ECO:0007669"/>
    <property type="project" value="UniProtKB-KW"/>
</dbReference>
<dbReference type="GO" id="GO:0005737">
    <property type="term" value="C:cytoplasm"/>
    <property type="evidence" value="ECO:0007669"/>
    <property type="project" value="UniProtKB-SubCell"/>
</dbReference>
<protein>
    <submittedName>
        <fullName evidence="3">Nuclear transport factor 2</fullName>
    </submittedName>
</protein>
<keyword evidence="1" id="KW-0653">Protein transport</keyword>
<comment type="function">
    <text evidence="1">Has a role in nuclear-cytoplasmic transport of proteins and mRNAs.</text>
</comment>
<comment type="caution">
    <text evidence="3">The sequence shown here is derived from an EMBL/GenBank/DDBJ whole genome shotgun (WGS) entry which is preliminary data.</text>
</comment>
<dbReference type="Pfam" id="PF02136">
    <property type="entry name" value="NTF2"/>
    <property type="match status" value="1"/>
</dbReference>
<organism evidence="3 4">
    <name type="scientific">Nephila pilipes</name>
    <name type="common">Giant wood spider</name>
    <name type="synonym">Nephila maculata</name>
    <dbReference type="NCBI Taxonomy" id="299642"/>
    <lineage>
        <taxon>Eukaryota</taxon>
        <taxon>Metazoa</taxon>
        <taxon>Ecdysozoa</taxon>
        <taxon>Arthropoda</taxon>
        <taxon>Chelicerata</taxon>
        <taxon>Arachnida</taxon>
        <taxon>Araneae</taxon>
        <taxon>Araneomorphae</taxon>
        <taxon>Entelegynae</taxon>
        <taxon>Araneoidea</taxon>
        <taxon>Nephilidae</taxon>
        <taxon>Nephila</taxon>
    </lineage>
</organism>
<dbReference type="GO" id="GO:0005634">
    <property type="term" value="C:nucleus"/>
    <property type="evidence" value="ECO:0007669"/>
    <property type="project" value="UniProtKB-SubCell"/>
</dbReference>
<evidence type="ECO:0000259" key="2">
    <source>
        <dbReference type="PROSITE" id="PS50177"/>
    </source>
</evidence>
<gene>
    <name evidence="3" type="primary">ntf2</name>
    <name evidence="3" type="ORF">NPIL_654601</name>
</gene>
<dbReference type="Proteomes" id="UP000887013">
    <property type="component" value="Unassembled WGS sequence"/>
</dbReference>
<dbReference type="Gene3D" id="3.10.450.50">
    <property type="match status" value="1"/>
</dbReference>
<feature type="domain" description="NTF2" evidence="2">
    <location>
        <begin position="1"/>
        <end position="89"/>
    </location>
</feature>
<proteinExistence type="predicted"/>
<keyword evidence="1" id="KW-0813">Transport</keyword>
<evidence type="ECO:0000256" key="1">
    <source>
        <dbReference type="RuleBase" id="RU369002"/>
    </source>
</evidence>
<dbReference type="PROSITE" id="PS50177">
    <property type="entry name" value="NTF2_DOMAIN"/>
    <property type="match status" value="1"/>
</dbReference>
<dbReference type="GO" id="GO:0051028">
    <property type="term" value="P:mRNA transport"/>
    <property type="evidence" value="ECO:0007669"/>
    <property type="project" value="UniProtKB-UniRule"/>
</dbReference>
<dbReference type="CDD" id="cd00780">
    <property type="entry name" value="NTF2"/>
    <property type="match status" value="1"/>
</dbReference>
<evidence type="ECO:0000313" key="4">
    <source>
        <dbReference type="Proteomes" id="UP000887013"/>
    </source>
</evidence>
<dbReference type="OrthoDB" id="6507044at2759"/>
<dbReference type="PANTHER" id="PTHR12612">
    <property type="entry name" value="NUCLEAR TRANSPORT FACTOR 2"/>
    <property type="match status" value="1"/>
</dbReference>
<dbReference type="InterPro" id="IPR045875">
    <property type="entry name" value="NTF2"/>
</dbReference>
<keyword evidence="1" id="KW-0539">Nucleus</keyword>
<dbReference type="AlphaFoldDB" id="A0A8X6MVW3"/>
<dbReference type="InterPro" id="IPR032710">
    <property type="entry name" value="NTF2-like_dom_sf"/>
</dbReference>
<sequence>MEEKSLMTFEDQKISGRTKIMEKIQSLTFQKIAHNITAIDTQPMLDGSILICVLGQLKTDDDYPQTFHQIFVLKSLGDNFYAEHDIFRLSLHYLN</sequence>
<evidence type="ECO:0000313" key="3">
    <source>
        <dbReference type="EMBL" id="GFS80382.1"/>
    </source>
</evidence>
<keyword evidence="1" id="KW-0963">Cytoplasm</keyword>
<name>A0A8X6MVW3_NEPPI</name>
<dbReference type="InterPro" id="IPR002075">
    <property type="entry name" value="NTF2_dom"/>
</dbReference>
<reference evidence="3" key="1">
    <citation type="submission" date="2020-08" db="EMBL/GenBank/DDBJ databases">
        <title>Multicomponent nature underlies the extraordinary mechanical properties of spider dragline silk.</title>
        <authorList>
            <person name="Kono N."/>
            <person name="Nakamura H."/>
            <person name="Mori M."/>
            <person name="Yoshida Y."/>
            <person name="Ohtoshi R."/>
            <person name="Malay A.D."/>
            <person name="Moran D.A.P."/>
            <person name="Tomita M."/>
            <person name="Numata K."/>
            <person name="Arakawa K."/>
        </authorList>
    </citation>
    <scope>NUCLEOTIDE SEQUENCE</scope>
</reference>